<feature type="region of interest" description="Disordered" evidence="1">
    <location>
        <begin position="1"/>
        <end position="48"/>
    </location>
</feature>
<dbReference type="EMBL" id="FNTI01000001">
    <property type="protein sequence ID" value="SEC14396.1"/>
    <property type="molecule type" value="Genomic_DNA"/>
</dbReference>
<protein>
    <submittedName>
        <fullName evidence="2">Uncharacterized protein</fullName>
    </submittedName>
</protein>
<evidence type="ECO:0000313" key="2">
    <source>
        <dbReference type="EMBL" id="SEC14396.1"/>
    </source>
</evidence>
<sequence length="88" mass="9847">MVSTDGRDNSGRAALTVAKETNNGTNKEAKKAAASRPSPAEKFDVDHDEPAIRVKRLRAQQQRSQKLHEYYDEALAEIRASLERAPQR</sequence>
<evidence type="ECO:0000256" key="1">
    <source>
        <dbReference type="SAM" id="MobiDB-lite"/>
    </source>
</evidence>
<feature type="compositionally biased region" description="Basic and acidic residues" evidence="1">
    <location>
        <begin position="39"/>
        <end position="48"/>
    </location>
</feature>
<dbReference type="RefSeq" id="WP_074815716.1">
    <property type="nucleotide sequence ID" value="NZ_FNTI01000001.1"/>
</dbReference>
<name>A0A1M7LFE5_9BRAD</name>
<reference evidence="2 3" key="1">
    <citation type="submission" date="2016-10" db="EMBL/GenBank/DDBJ databases">
        <authorList>
            <person name="de Groot N.N."/>
        </authorList>
    </citation>
    <scope>NUCLEOTIDE SEQUENCE [LARGE SCALE GENOMIC DNA]</scope>
    <source>
        <strain evidence="2 3">GAS522</strain>
    </source>
</reference>
<proteinExistence type="predicted"/>
<feature type="compositionally biased region" description="Basic and acidic residues" evidence="1">
    <location>
        <begin position="1"/>
        <end position="10"/>
    </location>
</feature>
<evidence type="ECO:0000313" key="3">
    <source>
        <dbReference type="Proteomes" id="UP000183208"/>
    </source>
</evidence>
<dbReference type="OrthoDB" id="8243852at2"/>
<dbReference type="Proteomes" id="UP000183208">
    <property type="component" value="Unassembled WGS sequence"/>
</dbReference>
<gene>
    <name evidence="2" type="ORF">SAMN05444171_0751</name>
</gene>
<accession>A0A1M7LFE5</accession>
<organism evidence="2 3">
    <name type="scientific">Bradyrhizobium lablabi</name>
    <dbReference type="NCBI Taxonomy" id="722472"/>
    <lineage>
        <taxon>Bacteria</taxon>
        <taxon>Pseudomonadati</taxon>
        <taxon>Pseudomonadota</taxon>
        <taxon>Alphaproteobacteria</taxon>
        <taxon>Hyphomicrobiales</taxon>
        <taxon>Nitrobacteraceae</taxon>
        <taxon>Bradyrhizobium</taxon>
    </lineage>
</organism>
<dbReference type="AlphaFoldDB" id="A0A1M7LFE5"/>